<dbReference type="InterPro" id="IPR050448">
    <property type="entry name" value="OpgB/LTA_synthase_biosynth"/>
</dbReference>
<comment type="caution">
    <text evidence="9">The sequence shown here is derived from an EMBL/GenBank/DDBJ whole genome shotgun (WGS) entry which is preliminary data.</text>
</comment>
<evidence type="ECO:0000256" key="3">
    <source>
        <dbReference type="ARBA" id="ARBA00022692"/>
    </source>
</evidence>
<dbReference type="EMBL" id="JASCQO010000019">
    <property type="protein sequence ID" value="MDI5933039.1"/>
    <property type="molecule type" value="Genomic_DNA"/>
</dbReference>
<evidence type="ECO:0000256" key="1">
    <source>
        <dbReference type="ARBA" id="ARBA00004651"/>
    </source>
</evidence>
<dbReference type="Proteomes" id="UP001244242">
    <property type="component" value="Unassembled WGS sequence"/>
</dbReference>
<feature type="transmembrane region" description="Helical" evidence="7">
    <location>
        <begin position="60"/>
        <end position="79"/>
    </location>
</feature>
<dbReference type="PANTHER" id="PTHR47371:SF3">
    <property type="entry name" value="PHOSPHOGLYCEROL TRANSFERASE I"/>
    <property type="match status" value="1"/>
</dbReference>
<evidence type="ECO:0000256" key="7">
    <source>
        <dbReference type="SAM" id="Phobius"/>
    </source>
</evidence>
<accession>A0ABT6VGE1</accession>
<dbReference type="Gene3D" id="3.40.720.10">
    <property type="entry name" value="Alkaline Phosphatase, subunit A"/>
    <property type="match status" value="1"/>
</dbReference>
<dbReference type="RefSeq" id="WP_282720565.1">
    <property type="nucleotide sequence ID" value="NZ_JASCQO010000019.1"/>
</dbReference>
<evidence type="ECO:0000256" key="5">
    <source>
        <dbReference type="ARBA" id="ARBA00023136"/>
    </source>
</evidence>
<keyword evidence="2" id="KW-1003">Cell membrane</keyword>
<evidence type="ECO:0000313" key="10">
    <source>
        <dbReference type="Proteomes" id="UP001244242"/>
    </source>
</evidence>
<feature type="transmembrane region" description="Helical" evidence="7">
    <location>
        <begin position="34"/>
        <end position="55"/>
    </location>
</feature>
<evidence type="ECO:0000256" key="2">
    <source>
        <dbReference type="ARBA" id="ARBA00022475"/>
    </source>
</evidence>
<evidence type="ECO:0000256" key="6">
    <source>
        <dbReference type="SAM" id="MobiDB-lite"/>
    </source>
</evidence>
<proteinExistence type="predicted"/>
<name>A0ABT6VGE1_9GAMM</name>
<dbReference type="SUPFAM" id="SSF53649">
    <property type="entry name" value="Alkaline phosphatase-like"/>
    <property type="match status" value="1"/>
</dbReference>
<dbReference type="CDD" id="cd16015">
    <property type="entry name" value="LTA_synthase"/>
    <property type="match status" value="1"/>
</dbReference>
<dbReference type="InterPro" id="IPR000917">
    <property type="entry name" value="Sulfatase_N"/>
</dbReference>
<dbReference type="Pfam" id="PF00884">
    <property type="entry name" value="Sulfatase"/>
    <property type="match status" value="1"/>
</dbReference>
<protein>
    <submittedName>
        <fullName evidence="9">LTA synthase family protein</fullName>
    </submittedName>
</protein>
<evidence type="ECO:0000256" key="4">
    <source>
        <dbReference type="ARBA" id="ARBA00022989"/>
    </source>
</evidence>
<evidence type="ECO:0000313" key="9">
    <source>
        <dbReference type="EMBL" id="MDI5933039.1"/>
    </source>
</evidence>
<dbReference type="PANTHER" id="PTHR47371">
    <property type="entry name" value="LIPOTEICHOIC ACID SYNTHASE"/>
    <property type="match status" value="1"/>
</dbReference>
<feature type="transmembrane region" description="Helical" evidence="7">
    <location>
        <begin position="144"/>
        <end position="164"/>
    </location>
</feature>
<keyword evidence="5 7" id="KW-0472">Membrane</keyword>
<feature type="transmembrane region" description="Helical" evidence="7">
    <location>
        <begin position="105"/>
        <end position="132"/>
    </location>
</feature>
<feature type="region of interest" description="Disordered" evidence="6">
    <location>
        <begin position="507"/>
        <end position="532"/>
    </location>
</feature>
<comment type="subcellular location">
    <subcellularLocation>
        <location evidence="1">Cell membrane</location>
        <topology evidence="1">Multi-pass membrane protein</topology>
    </subcellularLocation>
</comment>
<keyword evidence="4 7" id="KW-1133">Transmembrane helix</keyword>
<gene>
    <name evidence="9" type="ORF">QLQ84_04480</name>
</gene>
<organism evidence="9 10">
    <name type="scientific">Halomonas kalidii</name>
    <dbReference type="NCBI Taxonomy" id="3043293"/>
    <lineage>
        <taxon>Bacteria</taxon>
        <taxon>Pseudomonadati</taxon>
        <taxon>Pseudomonadota</taxon>
        <taxon>Gammaproteobacteria</taxon>
        <taxon>Oceanospirillales</taxon>
        <taxon>Halomonadaceae</taxon>
        <taxon>Halomonas</taxon>
    </lineage>
</organism>
<feature type="compositionally biased region" description="Polar residues" evidence="6">
    <location>
        <begin position="515"/>
        <end position="532"/>
    </location>
</feature>
<sequence>MIAVLWLPLLAGLGLSFAIEALLRPAVGPPWRRPPVTLVLHLASWLTLFALFLLVLQRPWFAAGLIAALQLVVVQSSNIKSRTLNEPFICHDFEYFLDALRHPRLYVPFFGIGLAIAAGSAGAAAIAAFLWLETSLVTRAGTGTFLLAVASPLLLALPLLQASLRRLPAATLAPQRDLERLGLFGALWAHGRLALKPLDTERLVAPFAAPPTPPAGQRLPDLVVVQSESFFDPRAWCPLVRPDLLPHFDALCAEALHHGPLRVPAWGANTVRTESAFLTGLGESQLGIHRFNPYRQLARRSVPNLVANLRRLGYRTVCVHPYPAGFYLRDRVMPRLGFERFLDIKDFTPHDRDGQYIGDLAVAETVGRLLAGEDDRPLFVFVITMENHGPLHLERPVPDEAYALLTPQAVRSAEHDDLAIYLRHLVNADRMIERLRRILAAQSRPSLLCWYGDHVPILPQAYRRHGMPPGHTRYAIWSPQAIGSTPPRERAVADLGTVLQDTLLASPACRGTGQGNEQSKTQGRPSNIRSTT</sequence>
<keyword evidence="10" id="KW-1185">Reference proteome</keyword>
<keyword evidence="3 7" id="KW-0812">Transmembrane</keyword>
<dbReference type="InterPro" id="IPR017850">
    <property type="entry name" value="Alkaline_phosphatase_core_sf"/>
</dbReference>
<feature type="domain" description="Sulfatase N-terminal" evidence="8">
    <location>
        <begin position="220"/>
        <end position="472"/>
    </location>
</feature>
<reference evidence="9 10" key="1">
    <citation type="submission" date="2023-04" db="EMBL/GenBank/DDBJ databases">
        <title>Halomonas strains isolated from rhizosphere soil.</title>
        <authorList>
            <person name="Xu L."/>
            <person name="Sun J.-Q."/>
        </authorList>
    </citation>
    <scope>NUCLEOTIDE SEQUENCE [LARGE SCALE GENOMIC DNA]</scope>
    <source>
        <strain evidence="9 10">LN1S58</strain>
    </source>
</reference>
<evidence type="ECO:0000259" key="8">
    <source>
        <dbReference type="Pfam" id="PF00884"/>
    </source>
</evidence>